<dbReference type="OrthoDB" id="3318700at2"/>
<protein>
    <recommendedName>
        <fullName evidence="3">Pyrrolo-quinoline quinone</fullName>
    </recommendedName>
</protein>
<evidence type="ECO:0000313" key="2">
    <source>
        <dbReference type="Proteomes" id="UP000053244"/>
    </source>
</evidence>
<gene>
    <name evidence="1" type="ORF">ADL15_34900</name>
</gene>
<name>A0A117MNT7_9ACTN</name>
<comment type="caution">
    <text evidence="1">The sequence shown here is derived from an EMBL/GenBank/DDBJ whole genome shotgun (WGS) entry which is preliminary data.</text>
</comment>
<dbReference type="AlphaFoldDB" id="A0A117MNT7"/>
<dbReference type="InterPro" id="IPR011047">
    <property type="entry name" value="Quinoprotein_ADH-like_sf"/>
</dbReference>
<reference evidence="1 2" key="1">
    <citation type="submission" date="2015-10" db="EMBL/GenBank/DDBJ databases">
        <authorList>
            <person name="Gilbert D.G."/>
        </authorList>
    </citation>
    <scope>NUCLEOTIDE SEQUENCE [LARGE SCALE GENOMIC DNA]</scope>
    <source>
        <strain evidence="1 2">NRRL B-16712</strain>
    </source>
</reference>
<dbReference type="EMBL" id="LLZH01000297">
    <property type="protein sequence ID" value="KUL27609.1"/>
    <property type="molecule type" value="Genomic_DNA"/>
</dbReference>
<evidence type="ECO:0008006" key="3">
    <source>
        <dbReference type="Google" id="ProtNLM"/>
    </source>
</evidence>
<dbReference type="Gene3D" id="2.130.10.10">
    <property type="entry name" value="YVTN repeat-like/Quinoprotein amine dehydrogenase"/>
    <property type="match status" value="1"/>
</dbReference>
<accession>A0A117MNT7</accession>
<dbReference type="RefSeq" id="WP_067700182.1">
    <property type="nucleotide sequence ID" value="NZ_LLZH01000297.1"/>
</dbReference>
<dbReference type="InterPro" id="IPR015943">
    <property type="entry name" value="WD40/YVTN_repeat-like_dom_sf"/>
</dbReference>
<dbReference type="Proteomes" id="UP000053244">
    <property type="component" value="Unassembled WGS sequence"/>
</dbReference>
<proteinExistence type="predicted"/>
<organism evidence="1 2">
    <name type="scientific">Actinoplanes awajinensis subsp. mycoplanecinus</name>
    <dbReference type="NCBI Taxonomy" id="135947"/>
    <lineage>
        <taxon>Bacteria</taxon>
        <taxon>Bacillati</taxon>
        <taxon>Actinomycetota</taxon>
        <taxon>Actinomycetes</taxon>
        <taxon>Micromonosporales</taxon>
        <taxon>Micromonosporaceae</taxon>
        <taxon>Actinoplanes</taxon>
    </lineage>
</organism>
<evidence type="ECO:0000313" key="1">
    <source>
        <dbReference type="EMBL" id="KUL27609.1"/>
    </source>
</evidence>
<dbReference type="SUPFAM" id="SSF50998">
    <property type="entry name" value="Quinoprotein alcohol dehydrogenase-like"/>
    <property type="match status" value="1"/>
</dbReference>
<keyword evidence="2" id="KW-1185">Reference proteome</keyword>
<sequence length="426" mass="44841">MASSGTWKGLTLVAAITVTVLASTGVWNPFPQVWDWISTSGPVAPGTQWQQRLGGTPQSVSVAGDAVVVEYRTSVEAYNLTTAVKLWSTDADWAALAGQGADAVVVTGRLLTKGYQVLDPRSGTVRRADTEASAVWTYQNGIVDLHCAGGNQCRLTAWDPRAGTQLWSVETGGIGFVLHAANPDLPDARRLGSGDVDDDAAGPAVMPGLIGLPDNGRVRVIDTANGHLVQTVQTGPDQRVAVVGGRLLTITGTAKDGTCYYGVVATTPPGNRTVWKRDGLNLRTAESDCKQDRDPAGGYDVLLGVDPYGRQELISGSDGRILWYGDKTSEVLAVDDRYAVIRAGDTIRGWSFGKGKVAWRQNGPAKAGAAITPYAVIVVSPGRVTALAPANGAIRADVRTDAKVFTAAPGGLILVSGRDMAYLPYR</sequence>